<evidence type="ECO:0000256" key="1">
    <source>
        <dbReference type="SAM" id="SignalP"/>
    </source>
</evidence>
<dbReference type="Proteomes" id="UP000541610">
    <property type="component" value="Unassembled WGS sequence"/>
</dbReference>
<comment type="caution">
    <text evidence="2">The sequence shown here is derived from an EMBL/GenBank/DDBJ whole genome shotgun (WGS) entry which is preliminary data.</text>
</comment>
<reference evidence="2 3" key="1">
    <citation type="submission" date="2020-04" db="EMBL/GenBank/DDBJ databases">
        <title>Perkinsus olseni comparative genomics.</title>
        <authorList>
            <person name="Bogema D.R."/>
        </authorList>
    </citation>
    <scope>NUCLEOTIDE SEQUENCE [LARGE SCALE GENOMIC DNA]</scope>
    <source>
        <strain evidence="2">00978-12</strain>
    </source>
</reference>
<protein>
    <submittedName>
        <fullName evidence="2">Uncharacterized protein</fullName>
    </submittedName>
</protein>
<evidence type="ECO:0000313" key="2">
    <source>
        <dbReference type="EMBL" id="KAF4690768.1"/>
    </source>
</evidence>
<feature type="chain" id="PRO_5029601577" evidence="1">
    <location>
        <begin position="16"/>
        <end position="322"/>
    </location>
</feature>
<keyword evidence="1" id="KW-0732">Signal</keyword>
<dbReference type="EMBL" id="JABANP010000092">
    <property type="protein sequence ID" value="KAF4690768.1"/>
    <property type="molecule type" value="Genomic_DNA"/>
</dbReference>
<accession>A0A7J6P3V3</accession>
<gene>
    <name evidence="2" type="ORF">FOZ60_016855</name>
</gene>
<proteinExistence type="predicted"/>
<sequence>MRSYLFAVIAAVAAATEDPCAQMCSDVSGCGNSKYGSYCKSWLSSPICFGLMKKSDGSVCFQPTDSSCVGDAIPCDTVSTPPVTTKAAVSTTTTKAAVSTTTTKAAVSTTTTKAAVSTTTTKAAVSTTTTKAAVSTTTTKAAVSTTTTKAAVSTTTTKTAVSTTTTKAAVSTTTTKAAVSTTTEATTTSAAPTSVTTVEVTTTTTTTMPPTTTTVATTQATTSTTTTTTATEGFGGKYCGNLFGQSFSVDFEEGRATVSVLGQSAGADYEVEGTKIVFSNYDPMLQKLMNTFHIKSIDGTIISPTEVHIKAGFLIDTTLTSC</sequence>
<feature type="signal peptide" evidence="1">
    <location>
        <begin position="1"/>
        <end position="15"/>
    </location>
</feature>
<dbReference type="AlphaFoldDB" id="A0A7J6P3V3"/>
<organism evidence="2 3">
    <name type="scientific">Perkinsus olseni</name>
    <name type="common">Perkinsus atlanticus</name>
    <dbReference type="NCBI Taxonomy" id="32597"/>
    <lineage>
        <taxon>Eukaryota</taxon>
        <taxon>Sar</taxon>
        <taxon>Alveolata</taxon>
        <taxon>Perkinsozoa</taxon>
        <taxon>Perkinsea</taxon>
        <taxon>Perkinsida</taxon>
        <taxon>Perkinsidae</taxon>
        <taxon>Perkinsus</taxon>
    </lineage>
</organism>
<name>A0A7J6P3V3_PEROL</name>
<evidence type="ECO:0000313" key="3">
    <source>
        <dbReference type="Proteomes" id="UP000541610"/>
    </source>
</evidence>